<dbReference type="InterPro" id="IPR005151">
    <property type="entry name" value="Tail-specific_protease"/>
</dbReference>
<evidence type="ECO:0000256" key="3">
    <source>
        <dbReference type="ARBA" id="ARBA00022801"/>
    </source>
</evidence>
<evidence type="ECO:0000313" key="7">
    <source>
        <dbReference type="EMBL" id="NBI30954.1"/>
    </source>
</evidence>
<keyword evidence="3 5" id="KW-0378">Hydrolase</keyword>
<evidence type="ECO:0000313" key="8">
    <source>
        <dbReference type="Proteomes" id="UP000448943"/>
    </source>
</evidence>
<accession>A0A6N9Q8M3</accession>
<dbReference type="SUPFAM" id="SSF50156">
    <property type="entry name" value="PDZ domain-like"/>
    <property type="match status" value="1"/>
</dbReference>
<dbReference type="Pfam" id="PF17820">
    <property type="entry name" value="PDZ_6"/>
    <property type="match status" value="1"/>
</dbReference>
<dbReference type="GO" id="GO:0030288">
    <property type="term" value="C:outer membrane-bounded periplasmic space"/>
    <property type="evidence" value="ECO:0007669"/>
    <property type="project" value="TreeGrafter"/>
</dbReference>
<dbReference type="Pfam" id="PF22694">
    <property type="entry name" value="CtpB_N-like"/>
    <property type="match status" value="1"/>
</dbReference>
<dbReference type="PROSITE" id="PS50106">
    <property type="entry name" value="PDZ"/>
    <property type="match status" value="1"/>
</dbReference>
<comment type="similarity">
    <text evidence="1 5">Belongs to the peptidase S41A family.</text>
</comment>
<evidence type="ECO:0000256" key="4">
    <source>
        <dbReference type="ARBA" id="ARBA00022825"/>
    </source>
</evidence>
<dbReference type="PANTHER" id="PTHR32060:SF30">
    <property type="entry name" value="CARBOXY-TERMINAL PROCESSING PROTEASE CTPA"/>
    <property type="match status" value="1"/>
</dbReference>
<dbReference type="SMART" id="SM00228">
    <property type="entry name" value="PDZ"/>
    <property type="match status" value="1"/>
</dbReference>
<protein>
    <submittedName>
        <fullName evidence="7">PDZ domain-containing protein</fullName>
    </submittedName>
</protein>
<keyword evidence="2 5" id="KW-0645">Protease</keyword>
<dbReference type="CDD" id="cd06782">
    <property type="entry name" value="cpPDZ_CPP-like"/>
    <property type="match status" value="1"/>
</dbReference>
<dbReference type="InterPro" id="IPR004447">
    <property type="entry name" value="Peptidase_S41A"/>
</dbReference>
<dbReference type="Gene3D" id="3.90.226.10">
    <property type="entry name" value="2-enoyl-CoA Hydratase, Chain A, domain 1"/>
    <property type="match status" value="1"/>
</dbReference>
<evidence type="ECO:0000256" key="2">
    <source>
        <dbReference type="ARBA" id="ARBA00022670"/>
    </source>
</evidence>
<dbReference type="InterPro" id="IPR029045">
    <property type="entry name" value="ClpP/crotonase-like_dom_sf"/>
</dbReference>
<dbReference type="NCBIfam" id="TIGR00225">
    <property type="entry name" value="prc"/>
    <property type="match status" value="1"/>
</dbReference>
<dbReference type="CDD" id="cd07560">
    <property type="entry name" value="Peptidase_S41_CPP"/>
    <property type="match status" value="1"/>
</dbReference>
<dbReference type="SMART" id="SM00245">
    <property type="entry name" value="TSPc"/>
    <property type="match status" value="1"/>
</dbReference>
<dbReference type="AlphaFoldDB" id="A0A6N9Q8M3"/>
<dbReference type="InterPro" id="IPR001478">
    <property type="entry name" value="PDZ"/>
</dbReference>
<dbReference type="PANTHER" id="PTHR32060">
    <property type="entry name" value="TAIL-SPECIFIC PROTEASE"/>
    <property type="match status" value="1"/>
</dbReference>
<dbReference type="GO" id="GO:0006508">
    <property type="term" value="P:proteolysis"/>
    <property type="evidence" value="ECO:0007669"/>
    <property type="project" value="UniProtKB-KW"/>
</dbReference>
<dbReference type="Pfam" id="PF03572">
    <property type="entry name" value="Peptidase_S41"/>
    <property type="match status" value="1"/>
</dbReference>
<dbReference type="InterPro" id="IPR036034">
    <property type="entry name" value="PDZ_sf"/>
</dbReference>
<reference evidence="7 8" key="1">
    <citation type="submission" date="2019-01" db="EMBL/GenBank/DDBJ databases">
        <title>Chengkuizengella sp. nov., isolated from deep-sea sediment of East Pacific Ocean.</title>
        <authorList>
            <person name="Yang J."/>
            <person name="Lai Q."/>
            <person name="Shao Z."/>
        </authorList>
    </citation>
    <scope>NUCLEOTIDE SEQUENCE [LARGE SCALE GENOMIC DNA]</scope>
    <source>
        <strain evidence="7 8">YPA3-1-1</strain>
    </source>
</reference>
<dbReference type="InterPro" id="IPR055210">
    <property type="entry name" value="CtpA/B_N"/>
</dbReference>
<dbReference type="Proteomes" id="UP000448943">
    <property type="component" value="Unassembled WGS sequence"/>
</dbReference>
<evidence type="ECO:0000256" key="5">
    <source>
        <dbReference type="RuleBase" id="RU004404"/>
    </source>
</evidence>
<keyword evidence="8" id="KW-1185">Reference proteome</keyword>
<proteinExistence type="inferred from homology"/>
<comment type="caution">
    <text evidence="7">The sequence shown here is derived from an EMBL/GenBank/DDBJ whole genome shotgun (WGS) entry which is preliminary data.</text>
</comment>
<name>A0A6N9Q8M3_9BACL</name>
<gene>
    <name evidence="7" type="ORF">ERL59_18545</name>
</gene>
<keyword evidence="4 5" id="KW-0720">Serine protease</keyword>
<dbReference type="GO" id="GO:0004175">
    <property type="term" value="F:endopeptidase activity"/>
    <property type="evidence" value="ECO:0007669"/>
    <property type="project" value="TreeGrafter"/>
</dbReference>
<dbReference type="InterPro" id="IPR041489">
    <property type="entry name" value="PDZ_6"/>
</dbReference>
<evidence type="ECO:0000259" key="6">
    <source>
        <dbReference type="PROSITE" id="PS50106"/>
    </source>
</evidence>
<sequence length="484" mass="53208">MGKGDKTMRLIDKLRMITALIIIIALLVPTAVFAEENEFSFEQMAEIFEKLSDYHVSGVSESELSEAAADAMLKVLNDPYTEYFTEEEWDAYESSLQQNYVGIGVQLNEDETGIFIDIVFPGSPAEAAGLKAGDYFTEVNGESMIGIEMSELVSKVKGPEDTTVNITVKRGQEMIGFELTRKQIQLPVITSESFDGSVGYIQLTSFTDKAGELFVEELEALQENEDLNGLVVDLRNNPGGYLHAALEIAEQFIEDGVLMYTRDQDGDTEAIEIEDGNSLSIPVVVLVNGNSASASEVLSGALQDYEIATILGEQTFGKGSVQNLLPLSDGGVLKVTTYEYLTPNQNKVNQVGITPDIEVENGAAQLIRGLYEAGAEQIEIAIEDESWELNGVEFKTVIDVIEEDKNKYVPSRILSAIIQGKITWNPELKAVEITTEETSATFPIVSEGLMNVNGTTYIDLSEFEKQFPDFNWGVNEDIITLDVD</sequence>
<dbReference type="GO" id="GO:0008236">
    <property type="term" value="F:serine-type peptidase activity"/>
    <property type="evidence" value="ECO:0007669"/>
    <property type="project" value="UniProtKB-KW"/>
</dbReference>
<feature type="domain" description="PDZ" evidence="6">
    <location>
        <begin position="93"/>
        <end position="157"/>
    </location>
</feature>
<dbReference type="EMBL" id="SIJB01000047">
    <property type="protein sequence ID" value="NBI30954.1"/>
    <property type="molecule type" value="Genomic_DNA"/>
</dbReference>
<evidence type="ECO:0000256" key="1">
    <source>
        <dbReference type="ARBA" id="ARBA00009179"/>
    </source>
</evidence>
<dbReference type="Gene3D" id="3.30.750.44">
    <property type="match status" value="1"/>
</dbReference>
<dbReference type="Gene3D" id="2.30.42.10">
    <property type="match status" value="1"/>
</dbReference>
<organism evidence="7 8">
    <name type="scientific">Chengkuizengella marina</name>
    <dbReference type="NCBI Taxonomy" id="2507566"/>
    <lineage>
        <taxon>Bacteria</taxon>
        <taxon>Bacillati</taxon>
        <taxon>Bacillota</taxon>
        <taxon>Bacilli</taxon>
        <taxon>Bacillales</taxon>
        <taxon>Paenibacillaceae</taxon>
        <taxon>Chengkuizengella</taxon>
    </lineage>
</organism>
<dbReference type="SUPFAM" id="SSF52096">
    <property type="entry name" value="ClpP/crotonase"/>
    <property type="match status" value="1"/>
</dbReference>
<dbReference type="GO" id="GO:0007165">
    <property type="term" value="P:signal transduction"/>
    <property type="evidence" value="ECO:0007669"/>
    <property type="project" value="TreeGrafter"/>
</dbReference>